<keyword evidence="2" id="KW-1185">Reference proteome</keyword>
<organism evidence="1 2">
    <name type="scientific">Paenibacillus favisporus</name>
    <dbReference type="NCBI Taxonomy" id="221028"/>
    <lineage>
        <taxon>Bacteria</taxon>
        <taxon>Bacillati</taxon>
        <taxon>Bacillota</taxon>
        <taxon>Bacilli</taxon>
        <taxon>Bacillales</taxon>
        <taxon>Paenibacillaceae</taxon>
        <taxon>Paenibacillus</taxon>
    </lineage>
</organism>
<sequence>MVPCKVAEMAAFFYQYKFLFRAKERGLNRLPYLDMNMFRNPTQ</sequence>
<name>A0ABV2EYI3_9BACL</name>
<dbReference type="EMBL" id="JBEPLV010000001">
    <property type="protein sequence ID" value="MET3544679.1"/>
    <property type="molecule type" value="Genomic_DNA"/>
</dbReference>
<protein>
    <submittedName>
        <fullName evidence="1">Uncharacterized protein</fullName>
    </submittedName>
</protein>
<proteinExistence type="predicted"/>
<evidence type="ECO:0000313" key="2">
    <source>
        <dbReference type="Proteomes" id="UP001549098"/>
    </source>
</evidence>
<reference evidence="1 2" key="1">
    <citation type="submission" date="2024-06" db="EMBL/GenBank/DDBJ databases">
        <title>Genomic Encyclopedia of Type Strains, Phase IV (KMG-IV): sequencing the most valuable type-strain genomes for metagenomic binning, comparative biology and taxonomic classification.</title>
        <authorList>
            <person name="Goeker M."/>
        </authorList>
    </citation>
    <scope>NUCLEOTIDE SEQUENCE [LARGE SCALE GENOMIC DNA]</scope>
    <source>
        <strain evidence="1 2">DSM 17253</strain>
    </source>
</reference>
<accession>A0ABV2EYI3</accession>
<evidence type="ECO:0000313" key="1">
    <source>
        <dbReference type="EMBL" id="MET3544679.1"/>
    </source>
</evidence>
<comment type="caution">
    <text evidence="1">The sequence shown here is derived from an EMBL/GenBank/DDBJ whole genome shotgun (WGS) entry which is preliminary data.</text>
</comment>
<gene>
    <name evidence="1" type="ORF">ABID47_001273</name>
</gene>
<dbReference type="Proteomes" id="UP001549098">
    <property type="component" value="Unassembled WGS sequence"/>
</dbReference>